<keyword evidence="3" id="KW-0808">Transferase</keyword>
<dbReference type="InterPro" id="IPR050194">
    <property type="entry name" value="Glycosyltransferase_grp1"/>
</dbReference>
<sequence length="403" mass="44455">MLPERVDQGVRISHDVNECSRAPIRVMHYMGTNFGMTGVETFILQLCAGQKRAGLVPAIAIDLHNREEVRTIATAHGVEVYDLSAPTPIDGEAGGTLAKLWSRLRRTQFLWQLLRHSHVIHIHAVGISCLDGIVAGGLSRNKALIVTHHATLSWFASHRNWISDVTFWIEKHVASRVVMPYAAAITELVAHGIPAVRTRVIPFCVDETLFSGLARKPAPGELTLVMSARMFRGKGHMELLAALARLSPRYPKLRAVFVGDGPTRPDIEAEIDRLALRHIVECKGRVDHRKVPAIMRSAHAVVLPSYMEGEMFPLCLMEGMALGLPAIGTRLSGIPEIVVDGETGILVEPRDEIGLASAIERFLIDPAFYTHARKNALARAKSRYSSAVVVRAYSEQYEAALRE</sequence>
<dbReference type="EMBL" id="LT670818">
    <property type="protein sequence ID" value="SHH29403.1"/>
    <property type="molecule type" value="Genomic_DNA"/>
</dbReference>
<evidence type="ECO:0000259" key="1">
    <source>
        <dbReference type="Pfam" id="PF00534"/>
    </source>
</evidence>
<dbReference type="Gene3D" id="3.40.50.2000">
    <property type="entry name" value="Glycogen Phosphorylase B"/>
    <property type="match status" value="2"/>
</dbReference>
<accession>A0A1M5RU85</accession>
<dbReference type="AlphaFoldDB" id="A0A1M5RU85"/>
<protein>
    <submittedName>
        <fullName evidence="3">Glycosyltransferase involved in cell wall bisynthesis</fullName>
    </submittedName>
</protein>
<feature type="domain" description="Glycosyl transferase family 1" evidence="1">
    <location>
        <begin position="220"/>
        <end position="376"/>
    </location>
</feature>
<gene>
    <name evidence="3" type="ORF">SAMN05444169_6747</name>
</gene>
<name>A0A1M5RU85_9BRAD</name>
<evidence type="ECO:0000313" key="3">
    <source>
        <dbReference type="EMBL" id="SHH29403.1"/>
    </source>
</evidence>
<proteinExistence type="predicted"/>
<reference evidence="3 4" key="1">
    <citation type="submission" date="2016-11" db="EMBL/GenBank/DDBJ databases">
        <authorList>
            <person name="Jaros S."/>
            <person name="Januszkiewicz K."/>
            <person name="Wedrychowicz H."/>
        </authorList>
    </citation>
    <scope>NUCLEOTIDE SEQUENCE [LARGE SCALE GENOMIC DNA]</scope>
    <source>
        <strain evidence="3 4">GAS242</strain>
    </source>
</reference>
<dbReference type="InterPro" id="IPR001296">
    <property type="entry name" value="Glyco_trans_1"/>
</dbReference>
<dbReference type="SUPFAM" id="SSF53756">
    <property type="entry name" value="UDP-Glycosyltransferase/glycogen phosphorylase"/>
    <property type="match status" value="1"/>
</dbReference>
<dbReference type="Proteomes" id="UP000190675">
    <property type="component" value="Chromosome I"/>
</dbReference>
<dbReference type="GO" id="GO:0016757">
    <property type="term" value="F:glycosyltransferase activity"/>
    <property type="evidence" value="ECO:0007669"/>
    <property type="project" value="InterPro"/>
</dbReference>
<evidence type="ECO:0000313" key="4">
    <source>
        <dbReference type="Proteomes" id="UP000190675"/>
    </source>
</evidence>
<dbReference type="Pfam" id="PF00534">
    <property type="entry name" value="Glycos_transf_1"/>
    <property type="match status" value="1"/>
</dbReference>
<feature type="domain" description="Glycosyltransferase subfamily 4-like N-terminal" evidence="2">
    <location>
        <begin position="37"/>
        <end position="207"/>
    </location>
</feature>
<dbReference type="CDD" id="cd03801">
    <property type="entry name" value="GT4_PimA-like"/>
    <property type="match status" value="1"/>
</dbReference>
<dbReference type="PANTHER" id="PTHR45947:SF3">
    <property type="entry name" value="SULFOQUINOVOSYL TRANSFERASE SQD2"/>
    <property type="match status" value="1"/>
</dbReference>
<dbReference type="Pfam" id="PF13439">
    <property type="entry name" value="Glyco_transf_4"/>
    <property type="match status" value="1"/>
</dbReference>
<dbReference type="PANTHER" id="PTHR45947">
    <property type="entry name" value="SULFOQUINOVOSYL TRANSFERASE SQD2"/>
    <property type="match status" value="1"/>
</dbReference>
<dbReference type="InterPro" id="IPR028098">
    <property type="entry name" value="Glyco_trans_4-like_N"/>
</dbReference>
<organism evidence="3 4">
    <name type="scientific">Bradyrhizobium erythrophlei</name>
    <dbReference type="NCBI Taxonomy" id="1437360"/>
    <lineage>
        <taxon>Bacteria</taxon>
        <taxon>Pseudomonadati</taxon>
        <taxon>Pseudomonadota</taxon>
        <taxon>Alphaproteobacteria</taxon>
        <taxon>Hyphomicrobiales</taxon>
        <taxon>Nitrobacteraceae</taxon>
        <taxon>Bradyrhizobium</taxon>
    </lineage>
</organism>
<evidence type="ECO:0000259" key="2">
    <source>
        <dbReference type="Pfam" id="PF13439"/>
    </source>
</evidence>